<organism evidence="10 11">
    <name type="scientific">Bacillus weihaiensis</name>
    <dbReference type="NCBI Taxonomy" id="1547283"/>
    <lineage>
        <taxon>Bacteria</taxon>
        <taxon>Bacillati</taxon>
        <taxon>Bacillota</taxon>
        <taxon>Bacilli</taxon>
        <taxon>Bacillales</taxon>
        <taxon>Bacillaceae</taxon>
        <taxon>Bacillus</taxon>
    </lineage>
</organism>
<accession>A0A1L3MUD1</accession>
<evidence type="ECO:0000256" key="4">
    <source>
        <dbReference type="ARBA" id="ARBA00023224"/>
    </source>
</evidence>
<dbReference type="STRING" id="1547283.A9C19_15055"/>
<proteinExistence type="inferred from homology"/>
<keyword evidence="4 6" id="KW-0807">Transducer</keyword>
<evidence type="ECO:0000259" key="9">
    <source>
        <dbReference type="PROSITE" id="PS50885"/>
    </source>
</evidence>
<dbReference type="CDD" id="cd06225">
    <property type="entry name" value="HAMP"/>
    <property type="match status" value="1"/>
</dbReference>
<keyword evidence="2" id="KW-1003">Cell membrane</keyword>
<dbReference type="GO" id="GO:0004888">
    <property type="term" value="F:transmembrane signaling receptor activity"/>
    <property type="evidence" value="ECO:0007669"/>
    <property type="project" value="InterPro"/>
</dbReference>
<dbReference type="SMART" id="SM00304">
    <property type="entry name" value="HAMP"/>
    <property type="match status" value="1"/>
</dbReference>
<dbReference type="PANTHER" id="PTHR32089:SF112">
    <property type="entry name" value="LYSOZYME-LIKE PROTEIN-RELATED"/>
    <property type="match status" value="1"/>
</dbReference>
<evidence type="ECO:0000313" key="10">
    <source>
        <dbReference type="EMBL" id="APH05948.1"/>
    </source>
</evidence>
<dbReference type="KEGG" id="bwh:A9C19_15055"/>
<dbReference type="RefSeq" id="WP_072580746.1">
    <property type="nucleotide sequence ID" value="NZ_CP016020.1"/>
</dbReference>
<dbReference type="Pfam" id="PF00015">
    <property type="entry name" value="MCPsignal"/>
    <property type="match status" value="1"/>
</dbReference>
<feature type="transmembrane region" description="Helical" evidence="7">
    <location>
        <begin position="164"/>
        <end position="187"/>
    </location>
</feature>
<feature type="domain" description="Methyl-accepting transducer" evidence="8">
    <location>
        <begin position="263"/>
        <end position="513"/>
    </location>
</feature>
<dbReference type="SUPFAM" id="SSF58104">
    <property type="entry name" value="Methyl-accepting chemotaxis protein (MCP) signaling domain"/>
    <property type="match status" value="1"/>
</dbReference>
<comment type="similarity">
    <text evidence="5">Belongs to the methyl-accepting chemotaxis (MCP) protein family.</text>
</comment>
<evidence type="ECO:0000259" key="8">
    <source>
        <dbReference type="PROSITE" id="PS50111"/>
    </source>
</evidence>
<dbReference type="EMBL" id="CP016020">
    <property type="protein sequence ID" value="APH05948.1"/>
    <property type="molecule type" value="Genomic_DNA"/>
</dbReference>
<feature type="domain" description="HAMP" evidence="9">
    <location>
        <begin position="191"/>
        <end position="244"/>
    </location>
</feature>
<dbReference type="InterPro" id="IPR004089">
    <property type="entry name" value="MCPsignal_dom"/>
</dbReference>
<dbReference type="Gene3D" id="6.10.340.10">
    <property type="match status" value="1"/>
</dbReference>
<keyword evidence="7" id="KW-0812">Transmembrane</keyword>
<evidence type="ECO:0000256" key="2">
    <source>
        <dbReference type="ARBA" id="ARBA00022475"/>
    </source>
</evidence>
<dbReference type="AlphaFoldDB" id="A0A1L3MUD1"/>
<dbReference type="OrthoDB" id="2450685at2"/>
<sequence length="550" mass="60218">MTIKKKLLINSVSVLLLAILMIAFIIFNMLFIQSSSQDQVTNLLTIKELEGELSTSRQGLSNFAVVATDEQKEEIQLSMQKTEALFSTLKDGVKSEKSQEALNKAFEKYEVWEGEANTALDARNPSSSKQQSIRLAGVANDIHLLNEYANAEYTLLQKDLENKISFVIISSIVGSILLIVLSMFFAIRMTNSITKPLKQLSKNAEEIASGNLLVDQISYKGKDELGALNTAFSRMVEQLKHLIFSIDTVSKDVEGFTKDLESENKGLTEITNQVAISTNEMAIGSQSISNDLQDAVTLIEKMDKETKSSVTKSGESVKFAQEAVTAIHVGQQAINQQRELMNENIQTSQLIATSAKTFANYATEIESMAKVVSGIAEQTNLLALNAAIEAARAGEAGKGFAVVAAEVRKLAEESTESTKHIFEMVGKIKDGITNISSSVSKGVIIVDNQKQSMETTTEAFEDIHTKVDEMMERLTLLLEGIHQSKEFGEQVLNTVENISAVVEESAAGNEEISASTTEQLVAFEKIVSKVTQLRELTDDLNSTVGTFKLK</sequence>
<evidence type="ECO:0000256" key="6">
    <source>
        <dbReference type="PROSITE-ProRule" id="PRU00284"/>
    </source>
</evidence>
<feature type="transmembrane region" description="Helical" evidence="7">
    <location>
        <begin position="7"/>
        <end position="32"/>
    </location>
</feature>
<keyword evidence="3 7" id="KW-0472">Membrane</keyword>
<gene>
    <name evidence="10" type="ORF">A9C19_15055</name>
</gene>
<dbReference type="SMART" id="SM00283">
    <property type="entry name" value="MA"/>
    <property type="match status" value="1"/>
</dbReference>
<dbReference type="PRINTS" id="PR00260">
    <property type="entry name" value="CHEMTRNSDUCR"/>
</dbReference>
<dbReference type="GO" id="GO:0007165">
    <property type="term" value="P:signal transduction"/>
    <property type="evidence" value="ECO:0007669"/>
    <property type="project" value="UniProtKB-KW"/>
</dbReference>
<dbReference type="GO" id="GO:0006935">
    <property type="term" value="P:chemotaxis"/>
    <property type="evidence" value="ECO:0007669"/>
    <property type="project" value="InterPro"/>
</dbReference>
<dbReference type="PROSITE" id="PS50111">
    <property type="entry name" value="CHEMOTAXIS_TRANSDUC_2"/>
    <property type="match status" value="1"/>
</dbReference>
<dbReference type="PROSITE" id="PS50885">
    <property type="entry name" value="HAMP"/>
    <property type="match status" value="1"/>
</dbReference>
<keyword evidence="7" id="KW-1133">Transmembrane helix</keyword>
<comment type="subcellular location">
    <subcellularLocation>
        <location evidence="1">Cell membrane</location>
    </subcellularLocation>
</comment>
<protein>
    <recommendedName>
        <fullName evidence="12">Chemotaxis protein</fullName>
    </recommendedName>
</protein>
<dbReference type="Proteomes" id="UP000181936">
    <property type="component" value="Chromosome"/>
</dbReference>
<dbReference type="GO" id="GO:0005886">
    <property type="term" value="C:plasma membrane"/>
    <property type="evidence" value="ECO:0007669"/>
    <property type="project" value="UniProtKB-SubCell"/>
</dbReference>
<dbReference type="InterPro" id="IPR004090">
    <property type="entry name" value="Chemotax_Me-accpt_rcpt"/>
</dbReference>
<evidence type="ECO:0000256" key="5">
    <source>
        <dbReference type="ARBA" id="ARBA00029447"/>
    </source>
</evidence>
<dbReference type="PANTHER" id="PTHR32089">
    <property type="entry name" value="METHYL-ACCEPTING CHEMOTAXIS PROTEIN MCPB"/>
    <property type="match status" value="1"/>
</dbReference>
<reference evidence="10 11" key="1">
    <citation type="journal article" date="2016" name="Sci. Rep.">
        <title>Complete genome sequence and transcriptomic analysis of a novel marine strain Bacillus weihaiensis reveals the mechanism of brown algae degradation.</title>
        <authorList>
            <person name="Zhu Y."/>
            <person name="Chen P."/>
            <person name="Bao Y."/>
            <person name="Men Y."/>
            <person name="Zeng Y."/>
            <person name="Yang J."/>
            <person name="Sun J."/>
            <person name="Sun Y."/>
        </authorList>
    </citation>
    <scope>NUCLEOTIDE SEQUENCE [LARGE SCALE GENOMIC DNA]</scope>
    <source>
        <strain evidence="10 11">Alg07</strain>
    </source>
</reference>
<evidence type="ECO:0000313" key="11">
    <source>
        <dbReference type="Proteomes" id="UP000181936"/>
    </source>
</evidence>
<dbReference type="InterPro" id="IPR003660">
    <property type="entry name" value="HAMP_dom"/>
</dbReference>
<evidence type="ECO:0000256" key="7">
    <source>
        <dbReference type="SAM" id="Phobius"/>
    </source>
</evidence>
<evidence type="ECO:0000256" key="3">
    <source>
        <dbReference type="ARBA" id="ARBA00023136"/>
    </source>
</evidence>
<dbReference type="Gene3D" id="1.10.287.950">
    <property type="entry name" value="Methyl-accepting chemotaxis protein"/>
    <property type="match status" value="1"/>
</dbReference>
<dbReference type="Pfam" id="PF00672">
    <property type="entry name" value="HAMP"/>
    <property type="match status" value="1"/>
</dbReference>
<evidence type="ECO:0008006" key="12">
    <source>
        <dbReference type="Google" id="ProtNLM"/>
    </source>
</evidence>
<evidence type="ECO:0000256" key="1">
    <source>
        <dbReference type="ARBA" id="ARBA00004236"/>
    </source>
</evidence>
<name>A0A1L3MUD1_9BACI</name>
<keyword evidence="11" id="KW-1185">Reference proteome</keyword>